<feature type="transmembrane region" description="Helical" evidence="7">
    <location>
        <begin position="345"/>
        <end position="368"/>
    </location>
</feature>
<dbReference type="EMBL" id="CP051169">
    <property type="protein sequence ID" value="QOK95513.1"/>
    <property type="molecule type" value="Genomic_DNA"/>
</dbReference>
<evidence type="ECO:0000313" key="9">
    <source>
        <dbReference type="EMBL" id="QOK95513.1"/>
    </source>
</evidence>
<dbReference type="SUPFAM" id="SSF103473">
    <property type="entry name" value="MFS general substrate transporter"/>
    <property type="match status" value="1"/>
</dbReference>
<keyword evidence="2" id="KW-0813">Transport</keyword>
<evidence type="ECO:0000256" key="4">
    <source>
        <dbReference type="ARBA" id="ARBA00022692"/>
    </source>
</evidence>
<dbReference type="InterPro" id="IPR036259">
    <property type="entry name" value="MFS_trans_sf"/>
</dbReference>
<feature type="transmembrane region" description="Helical" evidence="7">
    <location>
        <begin position="240"/>
        <end position="269"/>
    </location>
</feature>
<dbReference type="FunFam" id="1.20.1250.20:FF:000001">
    <property type="entry name" value="Dicarboxylate MFS transporter"/>
    <property type="match status" value="1"/>
</dbReference>
<dbReference type="InterPro" id="IPR005829">
    <property type="entry name" value="Sugar_transporter_CS"/>
</dbReference>
<feature type="transmembrane region" description="Helical" evidence="7">
    <location>
        <begin position="164"/>
        <end position="189"/>
    </location>
</feature>
<gene>
    <name evidence="9" type="ORF">HF909_03050</name>
</gene>
<reference evidence="10" key="1">
    <citation type="submission" date="2020-04" db="EMBL/GenBank/DDBJ databases">
        <title>Ralstonia solanacearum UW576, UW763, UW773, and UW774.</title>
        <authorList>
            <person name="Steidl O."/>
            <person name="Truchon A."/>
            <person name="Allen C."/>
        </authorList>
    </citation>
    <scope>NUCLEOTIDE SEQUENCE [LARGE SCALE GENOMIC DNA]</scope>
    <source>
        <strain evidence="10">UW774</strain>
    </source>
</reference>
<feature type="transmembrane region" description="Helical" evidence="7">
    <location>
        <begin position="412"/>
        <end position="430"/>
    </location>
</feature>
<evidence type="ECO:0000256" key="3">
    <source>
        <dbReference type="ARBA" id="ARBA00022475"/>
    </source>
</evidence>
<keyword evidence="4 7" id="KW-0812">Transmembrane</keyword>
<evidence type="ECO:0000313" key="10">
    <source>
        <dbReference type="Proteomes" id="UP000593970"/>
    </source>
</evidence>
<feature type="transmembrane region" description="Helical" evidence="7">
    <location>
        <begin position="289"/>
        <end position="310"/>
    </location>
</feature>
<dbReference type="CDD" id="cd17369">
    <property type="entry name" value="MFS_ShiA_like"/>
    <property type="match status" value="1"/>
</dbReference>
<feature type="transmembrane region" description="Helical" evidence="7">
    <location>
        <begin position="380"/>
        <end position="400"/>
    </location>
</feature>
<dbReference type="PROSITE" id="PS50850">
    <property type="entry name" value="MFS"/>
    <property type="match status" value="1"/>
</dbReference>
<keyword evidence="6 7" id="KW-0472">Membrane</keyword>
<sequence length="439" mass="45994">MSASPTSPAMTAPAADTANGASRARIIFASFIGTAIEFYDFYVYATAAALVIGPVFFPHGSATAQALSAFITFGIAFIARPIGSFLFGHFGDRIGRKSTLVASLLVMGISTTLIGLVPGYDAIGGLAPVLLCILRFGQGIGLGGEWGGAALLATENAPEGKRAWFGMFPQLGPSVGFLASNGLFFGLALSLSDEQFRNWGWRVPFLVSAVLVALGLYVRLKIAETPAFQAAIERRERVRVPIAALLAHHGWPTLLGALAMVVCYTLFYISTVFSLSYGVSTLHFTRPGFLGLLCLAVVFMALATPLSAWASDRWGRKPVLLAGILGAILSGFTMAPLLGSGSTPLVALFLILELFLMGVTFAPMGALLPELFPTHVRYTGAGVSYNLGGILGASIAPYIAQVLAAQGGLAWVGAYVSAAAAVSLAGVLCMRETRDARLM</sequence>
<dbReference type="PANTHER" id="PTHR43045:SF2">
    <property type="entry name" value="INNER MEMBRANE METABOLITE TRANSPORT PROTEIN YHJE"/>
    <property type="match status" value="1"/>
</dbReference>
<dbReference type="Gene3D" id="1.20.1250.20">
    <property type="entry name" value="MFS general substrate transporter like domains"/>
    <property type="match status" value="1"/>
</dbReference>
<dbReference type="PROSITE" id="PS00216">
    <property type="entry name" value="SUGAR_TRANSPORT_1"/>
    <property type="match status" value="1"/>
</dbReference>
<feature type="transmembrane region" description="Helical" evidence="7">
    <location>
        <begin position="201"/>
        <end position="220"/>
    </location>
</feature>
<accession>A0AA92JZF4</accession>
<dbReference type="GO" id="GO:0022857">
    <property type="term" value="F:transmembrane transporter activity"/>
    <property type="evidence" value="ECO:0007669"/>
    <property type="project" value="InterPro"/>
</dbReference>
<dbReference type="InterPro" id="IPR020846">
    <property type="entry name" value="MFS_dom"/>
</dbReference>
<evidence type="ECO:0000256" key="6">
    <source>
        <dbReference type="ARBA" id="ARBA00023136"/>
    </source>
</evidence>
<proteinExistence type="predicted"/>
<keyword evidence="3" id="KW-1003">Cell membrane</keyword>
<dbReference type="AlphaFoldDB" id="A0AA92JZF4"/>
<dbReference type="InterPro" id="IPR005828">
    <property type="entry name" value="MFS_sugar_transport-like"/>
</dbReference>
<dbReference type="Proteomes" id="UP000593970">
    <property type="component" value="Chromosome"/>
</dbReference>
<dbReference type="Pfam" id="PF00083">
    <property type="entry name" value="Sugar_tr"/>
    <property type="match status" value="2"/>
</dbReference>
<keyword evidence="5 7" id="KW-1133">Transmembrane helix</keyword>
<evidence type="ECO:0000256" key="7">
    <source>
        <dbReference type="SAM" id="Phobius"/>
    </source>
</evidence>
<evidence type="ECO:0000256" key="2">
    <source>
        <dbReference type="ARBA" id="ARBA00022448"/>
    </source>
</evidence>
<evidence type="ECO:0000256" key="1">
    <source>
        <dbReference type="ARBA" id="ARBA00004651"/>
    </source>
</evidence>
<feature type="transmembrane region" description="Helical" evidence="7">
    <location>
        <begin position="66"/>
        <end position="88"/>
    </location>
</feature>
<feature type="domain" description="Major facilitator superfamily (MFS) profile" evidence="8">
    <location>
        <begin position="26"/>
        <end position="437"/>
    </location>
</feature>
<organism evidence="9 10">
    <name type="scientific">Ralstonia solanacearum</name>
    <name type="common">Pseudomonas solanacearum</name>
    <dbReference type="NCBI Taxonomy" id="305"/>
    <lineage>
        <taxon>Bacteria</taxon>
        <taxon>Pseudomonadati</taxon>
        <taxon>Pseudomonadota</taxon>
        <taxon>Betaproteobacteria</taxon>
        <taxon>Burkholderiales</taxon>
        <taxon>Burkholderiaceae</taxon>
        <taxon>Ralstonia</taxon>
        <taxon>Ralstonia solanacearum species complex</taxon>
    </lineage>
</organism>
<feature type="transmembrane region" description="Helical" evidence="7">
    <location>
        <begin position="100"/>
        <end position="120"/>
    </location>
</feature>
<evidence type="ECO:0000259" key="8">
    <source>
        <dbReference type="PROSITE" id="PS50850"/>
    </source>
</evidence>
<dbReference type="PANTHER" id="PTHR43045">
    <property type="entry name" value="SHIKIMATE TRANSPORTER"/>
    <property type="match status" value="1"/>
</dbReference>
<comment type="subcellular location">
    <subcellularLocation>
        <location evidence="1">Cell membrane</location>
        <topology evidence="1">Multi-pass membrane protein</topology>
    </subcellularLocation>
</comment>
<name>A0AA92JZF4_RALSL</name>
<dbReference type="GO" id="GO:0005886">
    <property type="term" value="C:plasma membrane"/>
    <property type="evidence" value="ECO:0007669"/>
    <property type="project" value="UniProtKB-SubCell"/>
</dbReference>
<evidence type="ECO:0000256" key="5">
    <source>
        <dbReference type="ARBA" id="ARBA00022989"/>
    </source>
</evidence>
<protein>
    <submittedName>
        <fullName evidence="9">MHS family MFS transporter</fullName>
    </submittedName>
</protein>
<feature type="transmembrane region" description="Helical" evidence="7">
    <location>
        <begin position="319"/>
        <end position="339"/>
    </location>
</feature>